<evidence type="ECO:0000256" key="1">
    <source>
        <dbReference type="ARBA" id="ARBA00004147"/>
    </source>
</evidence>
<protein>
    <recommendedName>
        <fullName evidence="2">Replication-associated protein</fullName>
    </recommendedName>
</protein>
<evidence type="ECO:0000256" key="3">
    <source>
        <dbReference type="ARBA" id="ARBA00022562"/>
    </source>
</evidence>
<feature type="domain" description="Helicase superfamily 3 single-stranded DNA/RNA virus" evidence="4">
    <location>
        <begin position="103"/>
        <end position="150"/>
    </location>
</feature>
<dbReference type="GO" id="GO:0003723">
    <property type="term" value="F:RNA binding"/>
    <property type="evidence" value="ECO:0007669"/>
    <property type="project" value="InterPro"/>
</dbReference>
<accession>A0A6M4B6F3</accession>
<comment type="subcellular location">
    <subcellularLocation>
        <location evidence="1">Host nucleus</location>
    </subcellularLocation>
</comment>
<dbReference type="GO" id="GO:0003724">
    <property type="term" value="F:RNA helicase activity"/>
    <property type="evidence" value="ECO:0007669"/>
    <property type="project" value="InterPro"/>
</dbReference>
<sequence length="271" mass="31057">MGHHADIELLKTIKDLHRAISYCMKEGNYLISGFNVDAIRERVDANSHKRQYTCKELLTTRIQDLVETDKINAREFMSIYKAQQMWRLINAPNEDLPDVRGRWFWGAPGTGKSYTARRIGEDYGGYFVKPQSKWFDGYQGEPVIILDDLDIAALGHLLKIWGDRYAFTGETKGGTIPVPCKLFIVTSNYSIRQLIERESHNNYIDEPLIAALERRFSQTQFTVVYPTVAWERRMMSHEDALSLHYKAMAPLKNAPTIAEGSLDLFGIAGYK</sequence>
<name>A0A6M4B6F3_9VIRU</name>
<proteinExistence type="predicted"/>
<organism evidence="5">
    <name type="scientific">Cressdnaviricota sp</name>
    <dbReference type="NCBI Taxonomy" id="2748378"/>
    <lineage>
        <taxon>Viruses</taxon>
        <taxon>Monodnaviria</taxon>
        <taxon>Shotokuvirae</taxon>
        <taxon>Cressdnaviricota</taxon>
    </lineage>
</organism>
<dbReference type="InterPro" id="IPR000605">
    <property type="entry name" value="Helicase_SF3_ssDNA/RNA_vir"/>
</dbReference>
<dbReference type="GO" id="GO:0042025">
    <property type="term" value="C:host cell nucleus"/>
    <property type="evidence" value="ECO:0007669"/>
    <property type="project" value="UniProtKB-SubCell"/>
</dbReference>
<evidence type="ECO:0000256" key="2">
    <source>
        <dbReference type="ARBA" id="ARBA00014531"/>
    </source>
</evidence>
<dbReference type="InterPro" id="IPR027417">
    <property type="entry name" value="P-loop_NTPase"/>
</dbReference>
<dbReference type="Gene3D" id="3.40.50.300">
    <property type="entry name" value="P-loop containing nucleotide triphosphate hydrolases"/>
    <property type="match status" value="1"/>
</dbReference>
<evidence type="ECO:0000313" key="5">
    <source>
        <dbReference type="EMBL" id="QJQ37749.1"/>
    </source>
</evidence>
<reference evidence="5" key="1">
    <citation type="submission" date="2019-10" db="EMBL/GenBank/DDBJ databases">
        <authorList>
            <person name="Liu Q."/>
            <person name="Zhang W."/>
        </authorList>
    </citation>
    <scope>NUCLEOTIDE SEQUENCE</scope>
    <source>
        <strain evidence="5">UJSL013</strain>
    </source>
</reference>
<dbReference type="Pfam" id="PF00910">
    <property type="entry name" value="RNA_helicase"/>
    <property type="match status" value="1"/>
</dbReference>
<keyword evidence="3" id="KW-1048">Host nucleus</keyword>
<dbReference type="SUPFAM" id="SSF52540">
    <property type="entry name" value="P-loop containing nucleoside triphosphate hydrolases"/>
    <property type="match status" value="1"/>
</dbReference>
<evidence type="ECO:0000259" key="4">
    <source>
        <dbReference type="Pfam" id="PF00910"/>
    </source>
</evidence>
<dbReference type="EMBL" id="MN621475">
    <property type="protein sequence ID" value="QJQ37749.1"/>
    <property type="molecule type" value="Genomic_DNA"/>
</dbReference>